<dbReference type="InterPro" id="IPR000244">
    <property type="entry name" value="Ribosomal_bL9"/>
</dbReference>
<dbReference type="STRING" id="151549.A0A4C1WGP8"/>
<protein>
    <recommendedName>
        <fullName evidence="4">Large ribosomal subunit protein bL9m</fullName>
    </recommendedName>
    <alternativeName>
        <fullName evidence="5">39S ribosomal protein L9, mitochondrial</fullName>
    </alternativeName>
</protein>
<dbReference type="InterPro" id="IPR020070">
    <property type="entry name" value="Ribosomal_bL9_N"/>
</dbReference>
<feature type="domain" description="Ribosomal protein L9" evidence="6">
    <location>
        <begin position="23"/>
        <end position="68"/>
    </location>
</feature>
<dbReference type="Gene3D" id="3.40.5.10">
    <property type="entry name" value="Ribosomal protein L9, N-terminal domain"/>
    <property type="match status" value="1"/>
</dbReference>
<evidence type="ECO:0000256" key="1">
    <source>
        <dbReference type="ARBA" id="ARBA00010605"/>
    </source>
</evidence>
<reference evidence="7 8" key="1">
    <citation type="journal article" date="2019" name="Commun. Biol.">
        <title>The bagworm genome reveals a unique fibroin gene that provides high tensile strength.</title>
        <authorList>
            <person name="Kono N."/>
            <person name="Nakamura H."/>
            <person name="Ohtoshi R."/>
            <person name="Tomita M."/>
            <person name="Numata K."/>
            <person name="Arakawa K."/>
        </authorList>
    </citation>
    <scope>NUCLEOTIDE SEQUENCE [LARGE SCALE GENOMIC DNA]</scope>
</reference>
<proteinExistence type="inferred from homology"/>
<dbReference type="GO" id="GO:0005840">
    <property type="term" value="C:ribosome"/>
    <property type="evidence" value="ECO:0007669"/>
    <property type="project" value="UniProtKB-KW"/>
</dbReference>
<accession>A0A4C1WGP8</accession>
<dbReference type="PANTHER" id="PTHR21368">
    <property type="entry name" value="50S RIBOSOMAL PROTEIN L9"/>
    <property type="match status" value="1"/>
</dbReference>
<dbReference type="InterPro" id="IPR009027">
    <property type="entry name" value="Ribosomal_bL9/RNase_H1_N"/>
</dbReference>
<evidence type="ECO:0000259" key="6">
    <source>
        <dbReference type="Pfam" id="PF01281"/>
    </source>
</evidence>
<dbReference type="Proteomes" id="UP000299102">
    <property type="component" value="Unassembled WGS sequence"/>
</dbReference>
<dbReference type="EMBL" id="BGZK01000568">
    <property type="protein sequence ID" value="GBP50558.1"/>
    <property type="molecule type" value="Genomic_DNA"/>
</dbReference>
<evidence type="ECO:0000256" key="3">
    <source>
        <dbReference type="ARBA" id="ARBA00023274"/>
    </source>
</evidence>
<name>A0A4C1WGP8_EUMVA</name>
<keyword evidence="3" id="KW-0687">Ribonucleoprotein</keyword>
<dbReference type="SUPFAM" id="SSF55658">
    <property type="entry name" value="L9 N-domain-like"/>
    <property type="match status" value="1"/>
</dbReference>
<evidence type="ECO:0000313" key="8">
    <source>
        <dbReference type="Proteomes" id="UP000299102"/>
    </source>
</evidence>
<keyword evidence="2 7" id="KW-0689">Ribosomal protein</keyword>
<comment type="caution">
    <text evidence="7">The sequence shown here is derived from an EMBL/GenBank/DDBJ whole genome shotgun (WGS) entry which is preliminary data.</text>
</comment>
<keyword evidence="8" id="KW-1185">Reference proteome</keyword>
<organism evidence="7 8">
    <name type="scientific">Eumeta variegata</name>
    <name type="common">Bagworm moth</name>
    <name type="synonym">Eumeta japonica</name>
    <dbReference type="NCBI Taxonomy" id="151549"/>
    <lineage>
        <taxon>Eukaryota</taxon>
        <taxon>Metazoa</taxon>
        <taxon>Ecdysozoa</taxon>
        <taxon>Arthropoda</taxon>
        <taxon>Hexapoda</taxon>
        <taxon>Insecta</taxon>
        <taxon>Pterygota</taxon>
        <taxon>Neoptera</taxon>
        <taxon>Endopterygota</taxon>
        <taxon>Lepidoptera</taxon>
        <taxon>Glossata</taxon>
        <taxon>Ditrysia</taxon>
        <taxon>Tineoidea</taxon>
        <taxon>Psychidae</taxon>
        <taxon>Oiketicinae</taxon>
        <taxon>Eumeta</taxon>
    </lineage>
</organism>
<comment type="similarity">
    <text evidence="1">Belongs to the bacterial ribosomal protein bL9 family.</text>
</comment>
<dbReference type="InterPro" id="IPR036935">
    <property type="entry name" value="Ribosomal_bL9_N_sf"/>
</dbReference>
<dbReference type="OrthoDB" id="5555409at2759"/>
<evidence type="ECO:0000313" key="7">
    <source>
        <dbReference type="EMBL" id="GBP50558.1"/>
    </source>
</evidence>
<evidence type="ECO:0000256" key="2">
    <source>
        <dbReference type="ARBA" id="ARBA00022980"/>
    </source>
</evidence>
<dbReference type="GO" id="GO:0006412">
    <property type="term" value="P:translation"/>
    <property type="evidence" value="ECO:0007669"/>
    <property type="project" value="InterPro"/>
</dbReference>
<dbReference type="GO" id="GO:0003735">
    <property type="term" value="F:structural constituent of ribosome"/>
    <property type="evidence" value="ECO:0007669"/>
    <property type="project" value="InterPro"/>
</dbReference>
<sequence>MKSRHFVYDLIQDTSSLPQPNLSIILKEFVPGYGSKGDTLTLRSNEAYKKFLVPGLAVYATPENVKKYETYKITTTEPEHSSLYSERTVSRLSQMVLEITMNKTQPWKLEPWHVRTSFRKSGFIVPEYAIEMPPMEIKGPDLSLQEKEFYVTVTVNNKEKVNVRCRIHHWATGLERLPWKEFHWKLPAEPLIPEQAEVLEQIPLPK</sequence>
<gene>
    <name evidence="7" type="primary">mRpL9</name>
    <name evidence="7" type="ORF">EVAR_29317_1</name>
</gene>
<dbReference type="Pfam" id="PF01281">
    <property type="entry name" value="Ribosomal_L9_N"/>
    <property type="match status" value="1"/>
</dbReference>
<dbReference type="GO" id="GO:1990904">
    <property type="term" value="C:ribonucleoprotein complex"/>
    <property type="evidence" value="ECO:0007669"/>
    <property type="project" value="UniProtKB-KW"/>
</dbReference>
<evidence type="ECO:0000256" key="5">
    <source>
        <dbReference type="ARBA" id="ARBA00035381"/>
    </source>
</evidence>
<evidence type="ECO:0000256" key="4">
    <source>
        <dbReference type="ARBA" id="ARBA00035194"/>
    </source>
</evidence>
<dbReference type="AlphaFoldDB" id="A0A4C1WGP8"/>